<comment type="caution">
    <text evidence="1">The sequence shown here is derived from an EMBL/GenBank/DDBJ whole genome shotgun (WGS) entry which is preliminary data.</text>
</comment>
<dbReference type="EMBL" id="BARS01017171">
    <property type="protein sequence ID" value="GAF94998.1"/>
    <property type="molecule type" value="Genomic_DNA"/>
</dbReference>
<name>X0TN84_9ZZZZ</name>
<dbReference type="Pfam" id="PF23899">
    <property type="entry name" value="SU10_portal"/>
    <property type="match status" value="1"/>
</dbReference>
<reference evidence="1" key="1">
    <citation type="journal article" date="2014" name="Front. Microbiol.">
        <title>High frequency of phylogenetically diverse reductive dehalogenase-homologous genes in deep subseafloor sedimentary metagenomes.</title>
        <authorList>
            <person name="Kawai M."/>
            <person name="Futagami T."/>
            <person name="Toyoda A."/>
            <person name="Takaki Y."/>
            <person name="Nishi S."/>
            <person name="Hori S."/>
            <person name="Arai W."/>
            <person name="Tsubouchi T."/>
            <person name="Morono Y."/>
            <person name="Uchiyama I."/>
            <person name="Ito T."/>
            <person name="Fujiyama A."/>
            <person name="Inagaki F."/>
            <person name="Takami H."/>
        </authorList>
    </citation>
    <scope>NUCLEOTIDE SEQUENCE</scope>
    <source>
        <strain evidence="1">Expedition CK06-06</strain>
    </source>
</reference>
<accession>X0TN84</accession>
<sequence length="182" mass="20936">MPKMTEEELVGLVRSELDATKYVSKLSDERETAIDYYHGEPFGNEEEGQSQVVSTDVQETVEWIMPSLMRIFTATNKAVVFEPTNPDDEDGARQETDMVNHTFYKENNGFLVMYSFIKDALLLKNGIVKFWWDDSEEKSKETYQGLTDNELLDLLSDENVEPVEHTQEGEFNDVVVMRTNST</sequence>
<dbReference type="AlphaFoldDB" id="X0TN84"/>
<protein>
    <submittedName>
        <fullName evidence="1">Uncharacterized protein</fullName>
    </submittedName>
</protein>
<proteinExistence type="predicted"/>
<organism evidence="1">
    <name type="scientific">marine sediment metagenome</name>
    <dbReference type="NCBI Taxonomy" id="412755"/>
    <lineage>
        <taxon>unclassified sequences</taxon>
        <taxon>metagenomes</taxon>
        <taxon>ecological metagenomes</taxon>
    </lineage>
</organism>
<feature type="non-terminal residue" evidence="1">
    <location>
        <position position="182"/>
    </location>
</feature>
<gene>
    <name evidence="1" type="ORF">S01H1_28125</name>
</gene>
<dbReference type="InterPro" id="IPR056909">
    <property type="entry name" value="SU10_portal"/>
</dbReference>
<evidence type="ECO:0000313" key="1">
    <source>
        <dbReference type="EMBL" id="GAF94998.1"/>
    </source>
</evidence>